<gene>
    <name evidence="1" type="ORF">NC653_002500</name>
</gene>
<protein>
    <submittedName>
        <fullName evidence="1">Uncharacterized protein</fullName>
    </submittedName>
</protein>
<accession>A0AAD6RNV7</accession>
<comment type="caution">
    <text evidence="1">The sequence shown here is derived from an EMBL/GenBank/DDBJ whole genome shotgun (WGS) entry which is preliminary data.</text>
</comment>
<evidence type="ECO:0000313" key="2">
    <source>
        <dbReference type="Proteomes" id="UP001164929"/>
    </source>
</evidence>
<proteinExistence type="predicted"/>
<sequence>MAVKLRLNFLKHGGSSEEQVSWSQCQPSWWPGWILIAVFLWLKCSRRSLSLLYRIQSSDFRIHSGSLLHFEKQSFDVGIKSLKAVA</sequence>
<name>A0AAD6RNV7_9ROSI</name>
<dbReference type="EMBL" id="JAQIZT010000001">
    <property type="protein sequence ID" value="KAJ7012464.1"/>
    <property type="molecule type" value="Genomic_DNA"/>
</dbReference>
<organism evidence="1 2">
    <name type="scientific">Populus alba x Populus x berolinensis</name>
    <dbReference type="NCBI Taxonomy" id="444605"/>
    <lineage>
        <taxon>Eukaryota</taxon>
        <taxon>Viridiplantae</taxon>
        <taxon>Streptophyta</taxon>
        <taxon>Embryophyta</taxon>
        <taxon>Tracheophyta</taxon>
        <taxon>Spermatophyta</taxon>
        <taxon>Magnoliopsida</taxon>
        <taxon>eudicotyledons</taxon>
        <taxon>Gunneridae</taxon>
        <taxon>Pentapetalae</taxon>
        <taxon>rosids</taxon>
        <taxon>fabids</taxon>
        <taxon>Malpighiales</taxon>
        <taxon>Salicaceae</taxon>
        <taxon>Saliceae</taxon>
        <taxon>Populus</taxon>
    </lineage>
</organism>
<keyword evidence="2" id="KW-1185">Reference proteome</keyword>
<dbReference type="Proteomes" id="UP001164929">
    <property type="component" value="Chromosome 1"/>
</dbReference>
<dbReference type="AlphaFoldDB" id="A0AAD6RNV7"/>
<evidence type="ECO:0000313" key="1">
    <source>
        <dbReference type="EMBL" id="KAJ7012464.1"/>
    </source>
</evidence>
<reference evidence="1 2" key="1">
    <citation type="journal article" date="2023" name="Mol. Ecol. Resour.">
        <title>Chromosome-level genome assembly of a triploid poplar Populus alba 'Berolinensis'.</title>
        <authorList>
            <person name="Chen S."/>
            <person name="Yu Y."/>
            <person name="Wang X."/>
            <person name="Wang S."/>
            <person name="Zhang T."/>
            <person name="Zhou Y."/>
            <person name="He R."/>
            <person name="Meng N."/>
            <person name="Wang Y."/>
            <person name="Liu W."/>
            <person name="Liu Z."/>
            <person name="Liu J."/>
            <person name="Guo Q."/>
            <person name="Huang H."/>
            <person name="Sederoff R.R."/>
            <person name="Wang G."/>
            <person name="Qu G."/>
            <person name="Chen S."/>
        </authorList>
    </citation>
    <scope>NUCLEOTIDE SEQUENCE [LARGE SCALE GENOMIC DNA]</scope>
    <source>
        <strain evidence="1">SC-2020</strain>
    </source>
</reference>